<dbReference type="eggNOG" id="COG0610">
    <property type="taxonomic scope" value="Bacteria"/>
</dbReference>
<dbReference type="InterPro" id="IPR006935">
    <property type="entry name" value="Helicase/UvrB_N"/>
</dbReference>
<dbReference type="InterPro" id="IPR027417">
    <property type="entry name" value="P-loop_NTPase"/>
</dbReference>
<feature type="domain" description="Helicase ATP-binding" evidence="1">
    <location>
        <begin position="111"/>
        <end position="320"/>
    </location>
</feature>
<gene>
    <name evidence="2" type="ordered locus">Belba_2824</name>
</gene>
<dbReference type="GO" id="GO:0005524">
    <property type="term" value="F:ATP binding"/>
    <property type="evidence" value="ECO:0007669"/>
    <property type="project" value="InterPro"/>
</dbReference>
<dbReference type="SUPFAM" id="SSF52540">
    <property type="entry name" value="P-loop containing nucleoside triphosphate hydrolases"/>
    <property type="match status" value="2"/>
</dbReference>
<evidence type="ECO:0000259" key="1">
    <source>
        <dbReference type="SMART" id="SM00487"/>
    </source>
</evidence>
<dbReference type="InterPro" id="IPR014001">
    <property type="entry name" value="Helicase_ATP-bd"/>
</dbReference>
<sequence>MQLEKQLVLFRYILLQLGYEAFEDLRDEFNNKESGTSSTGYTFFASALMANSEKLIEDRAIQQYDEAIQGYEKKLRENRAEPFLTFKYYQWFSLLFTEYFFDVYSNNPTVLINSLNQYAQDSRDFKDIEAYTEKDLKKLAYWMATGSGKTLLMHCNYWQITKYFKEWENIILITPNEGLSRQHYESCLESGIPAKLYSGSEESLKTKEGEILILEITKLVKEKEGEGVSVDVDYFSESKNLVFIDEGHKGQKSEERAWKNLREHLTRGDGSFTFEYSATFGQIITNSTKDLLQEYGKSIIFDYSYRHFYTDGYGKDFSVFNLDAKNEYSAEQNKLLLTASLLGYYEQLALYEQYEKDLRQYNIEKPLWVFVGSRVISSSSSTLTQGDKESISDVSRIVKFFKYALSSPTALQSDINKILKGDTGLRDADGNDIFKGRFEYLKKETPIAESILTKVFNGIGNIEAYQVKQADGEIALKTKTADQYFAVINIGDVPKYAKTLEADTDGELTIQDDSFTKSLFQAISETDSTINILIGSKKFIEGWNSWRVSSMGLMNMGKSEGAQIIQLFGRGVRLKGKNLSLKREEANAPYHVRALQTISIMGLNASYMNRFLTEIEKEVPDYTNYSIEIKLNHEEQWNGQIMTFRKQNDKSFKDEIIELEYNADVAKRVTIDLRNKISIASGGFNSQFAEDAADYNENFLKGFRGFIDFNALTMEANKYKLLKGYQNLIINREIFSQLIEEGNFNLFSHKGQFEINEAISGKVQAVAVSLVKDYINKFYADKEKAFLSKYLTYDMLDHASHSAMFPASHTMIVKVPKKHETFISELESRIKEIYEKDDKTLPSIHFDKHLYSPIASIADGKKFKEIKTVPVRLNEGERDFINHLREYARESKQFEGKKLFVLRNLSVKGIGFFMESSSFYPDFILWVVDGAKQFIYFLDPKGILLGETHFNNPKVLWCKDDASILEAKIQSDLDKDKKEIEVHISAFILSVTPFAKVQKVWSDGKVTKDEFAENKVLFIENNEEYLSKIFENLNMKE</sequence>
<dbReference type="Pfam" id="PF04851">
    <property type="entry name" value="ResIII"/>
    <property type="match status" value="1"/>
</dbReference>
<name>I3Z7Y9_BELBD</name>
<dbReference type="KEGG" id="bbd:Belba_2824"/>
<dbReference type="RefSeq" id="WP_014773308.1">
    <property type="nucleotide sequence ID" value="NC_018010.1"/>
</dbReference>
<dbReference type="GO" id="GO:0003677">
    <property type="term" value="F:DNA binding"/>
    <property type="evidence" value="ECO:0007669"/>
    <property type="project" value="InterPro"/>
</dbReference>
<protein>
    <recommendedName>
        <fullName evidence="1">Helicase ATP-binding domain-containing protein</fullName>
    </recommendedName>
</protein>
<keyword evidence="3" id="KW-1185">Reference proteome</keyword>
<evidence type="ECO:0000313" key="3">
    <source>
        <dbReference type="Proteomes" id="UP000006050"/>
    </source>
</evidence>
<dbReference type="GO" id="GO:0016787">
    <property type="term" value="F:hydrolase activity"/>
    <property type="evidence" value="ECO:0007669"/>
    <property type="project" value="InterPro"/>
</dbReference>
<evidence type="ECO:0000313" key="2">
    <source>
        <dbReference type="EMBL" id="AFL85357.1"/>
    </source>
</evidence>
<proteinExistence type="predicted"/>
<organism evidence="2 3">
    <name type="scientific">Belliella baltica (strain DSM 15883 / CIP 108006 / LMG 21964 / BA134)</name>
    <dbReference type="NCBI Taxonomy" id="866536"/>
    <lineage>
        <taxon>Bacteria</taxon>
        <taxon>Pseudomonadati</taxon>
        <taxon>Bacteroidota</taxon>
        <taxon>Cytophagia</taxon>
        <taxon>Cytophagales</taxon>
        <taxon>Cyclobacteriaceae</taxon>
        <taxon>Belliella</taxon>
    </lineage>
</organism>
<dbReference type="EMBL" id="CP003281">
    <property type="protein sequence ID" value="AFL85357.1"/>
    <property type="molecule type" value="Genomic_DNA"/>
</dbReference>
<dbReference type="OrthoDB" id="9759819at2"/>
<dbReference type="STRING" id="866536.Belba_2824"/>
<dbReference type="eggNOG" id="COG3421">
    <property type="taxonomic scope" value="Bacteria"/>
</dbReference>
<dbReference type="PATRIC" id="fig|866536.3.peg.2908"/>
<dbReference type="Proteomes" id="UP000006050">
    <property type="component" value="Chromosome"/>
</dbReference>
<reference evidence="3" key="1">
    <citation type="submission" date="2012-06" db="EMBL/GenBank/DDBJ databases">
        <title>The complete genome of Belliella baltica DSM 15883.</title>
        <authorList>
            <person name="Lucas S."/>
            <person name="Copeland A."/>
            <person name="Lapidus A."/>
            <person name="Goodwin L."/>
            <person name="Pitluck S."/>
            <person name="Peters L."/>
            <person name="Mikhailova N."/>
            <person name="Davenport K."/>
            <person name="Kyrpides N."/>
            <person name="Mavromatis K."/>
            <person name="Pagani I."/>
            <person name="Ivanova N."/>
            <person name="Ovchinnikova G."/>
            <person name="Zeytun A."/>
            <person name="Detter J.C."/>
            <person name="Han C."/>
            <person name="Land M."/>
            <person name="Hauser L."/>
            <person name="Markowitz V."/>
            <person name="Cheng J.-F."/>
            <person name="Hugenholtz P."/>
            <person name="Woyke T."/>
            <person name="Wu D."/>
            <person name="Tindall B."/>
            <person name="Pomrenke H."/>
            <person name="Brambilla E."/>
            <person name="Klenk H.-P."/>
            <person name="Eisen J.A."/>
        </authorList>
    </citation>
    <scope>NUCLEOTIDE SEQUENCE [LARGE SCALE GENOMIC DNA]</scope>
    <source>
        <strain evidence="3">DSM 15883 / CIP 108006 / LMG 21964 / BA134</strain>
    </source>
</reference>
<dbReference type="HOGENOM" id="CLU_008858_0_0_10"/>
<dbReference type="REBASE" id="49018">
    <property type="entry name" value="Bba15883ORF2821P"/>
</dbReference>
<dbReference type="SMART" id="SM00487">
    <property type="entry name" value="DEXDc"/>
    <property type="match status" value="1"/>
</dbReference>
<accession>I3Z7Y9</accession>
<dbReference type="AlphaFoldDB" id="I3Z7Y9"/>
<dbReference type="Gene3D" id="3.40.50.300">
    <property type="entry name" value="P-loop containing nucleotide triphosphate hydrolases"/>
    <property type="match status" value="1"/>
</dbReference>